<dbReference type="InterPro" id="IPR036691">
    <property type="entry name" value="Endo/exonu/phosph_ase_sf"/>
</dbReference>
<proteinExistence type="predicted"/>
<keyword evidence="3" id="KW-1185">Reference proteome</keyword>
<name>A0A3M2LLT8_9ACTN</name>
<evidence type="ECO:0000313" key="2">
    <source>
        <dbReference type="EMBL" id="RMI38066.1"/>
    </source>
</evidence>
<dbReference type="AlphaFoldDB" id="A0A3M2LLT8"/>
<dbReference type="Proteomes" id="UP000282674">
    <property type="component" value="Unassembled WGS sequence"/>
</dbReference>
<feature type="domain" description="Endonuclease/exonuclease/phosphatase" evidence="1">
    <location>
        <begin position="14"/>
        <end position="173"/>
    </location>
</feature>
<dbReference type="EMBL" id="RFFG01000093">
    <property type="protein sequence ID" value="RMI38066.1"/>
    <property type="molecule type" value="Genomic_DNA"/>
</dbReference>
<accession>A0A3M2LLT8</accession>
<organism evidence="2 3">
    <name type="scientific">Actinomadura harenae</name>
    <dbReference type="NCBI Taxonomy" id="2483351"/>
    <lineage>
        <taxon>Bacteria</taxon>
        <taxon>Bacillati</taxon>
        <taxon>Actinomycetota</taxon>
        <taxon>Actinomycetes</taxon>
        <taxon>Streptosporangiales</taxon>
        <taxon>Thermomonosporaceae</taxon>
        <taxon>Actinomadura</taxon>
    </lineage>
</organism>
<dbReference type="Gene3D" id="3.60.10.10">
    <property type="entry name" value="Endonuclease/exonuclease/phosphatase"/>
    <property type="match status" value="1"/>
</dbReference>
<dbReference type="Pfam" id="PF03372">
    <property type="entry name" value="Exo_endo_phos"/>
    <property type="match status" value="1"/>
</dbReference>
<reference evidence="2 3" key="1">
    <citation type="submission" date="2018-10" db="EMBL/GenBank/DDBJ databases">
        <title>Isolation from soil.</title>
        <authorList>
            <person name="Hu J."/>
        </authorList>
    </citation>
    <scope>NUCLEOTIDE SEQUENCE [LARGE SCALE GENOMIC DNA]</scope>
    <source>
        <strain evidence="2 3">NEAU-Ht49</strain>
    </source>
</reference>
<gene>
    <name evidence="2" type="ORF">EBO15_34120</name>
</gene>
<dbReference type="GO" id="GO:0004519">
    <property type="term" value="F:endonuclease activity"/>
    <property type="evidence" value="ECO:0007669"/>
    <property type="project" value="UniProtKB-KW"/>
</dbReference>
<evidence type="ECO:0000259" key="1">
    <source>
        <dbReference type="Pfam" id="PF03372"/>
    </source>
</evidence>
<dbReference type="InterPro" id="IPR005135">
    <property type="entry name" value="Endo/exonuclease/phosphatase"/>
</dbReference>
<keyword evidence="2" id="KW-0269">Exonuclease</keyword>
<dbReference type="OrthoDB" id="3452444at2"/>
<protein>
    <submittedName>
        <fullName evidence="2">Endonuclease/exonuclease/phosphatase family protein</fullName>
    </submittedName>
</protein>
<dbReference type="SUPFAM" id="SSF56219">
    <property type="entry name" value="DNase I-like"/>
    <property type="match status" value="1"/>
</dbReference>
<keyword evidence="2" id="KW-0540">Nuclease</keyword>
<evidence type="ECO:0000313" key="3">
    <source>
        <dbReference type="Proteomes" id="UP000282674"/>
    </source>
</evidence>
<sequence>MSDMPMGGTLRITTWNLHNGGTDGADDSRLRGILNRITAVGPHDVVFLQECKWGGGGASSRRLHQVARHLNMPGGRYLVPAPRYGCDLAVLVRETSTLRVVQERHETGHAPWFHALARVEVAVGAATGKARRIDLCGVHLAPSAPRIRADEAEMFNLLGKVEAIAAGDFNARALDERDLPEDTDLSNAKISRKLDTTPAQIIAAAGFTDLGEMAGDLTPTVGFGIGPVPHRADRIHTNINGVQVLEHAVLSADDGARRLSDHDGVTALIRVPV</sequence>
<keyword evidence="2" id="KW-0255">Endonuclease</keyword>
<dbReference type="GO" id="GO:0004527">
    <property type="term" value="F:exonuclease activity"/>
    <property type="evidence" value="ECO:0007669"/>
    <property type="project" value="UniProtKB-KW"/>
</dbReference>
<comment type="caution">
    <text evidence="2">The sequence shown here is derived from an EMBL/GenBank/DDBJ whole genome shotgun (WGS) entry which is preliminary data.</text>
</comment>
<dbReference type="RefSeq" id="WP_122198598.1">
    <property type="nucleotide sequence ID" value="NZ_JBHSKC010000030.1"/>
</dbReference>
<keyword evidence="2" id="KW-0378">Hydrolase</keyword>